<accession>A0A1A8CMV0</accession>
<reference evidence="2" key="2">
    <citation type="submission" date="2016-06" db="EMBL/GenBank/DDBJ databases">
        <title>The genome of a short-lived fish provides insights into sex chromosome evolution and the genetic control of aging.</title>
        <authorList>
            <person name="Reichwald K."/>
            <person name="Felder M."/>
            <person name="Petzold A."/>
            <person name="Koch P."/>
            <person name="Groth M."/>
            <person name="Platzer M."/>
        </authorList>
    </citation>
    <scope>NUCLEOTIDE SEQUENCE</scope>
    <source>
        <tissue evidence="2">Brain</tissue>
    </source>
</reference>
<gene>
    <name evidence="2" type="primary">PFMALIP_04844</name>
</gene>
<feature type="compositionally biased region" description="Pro residues" evidence="1">
    <location>
        <begin position="75"/>
        <end position="84"/>
    </location>
</feature>
<organism evidence="2">
    <name type="scientific">Nothobranchius kadleci</name>
    <name type="common">African annual killifish</name>
    <dbReference type="NCBI Taxonomy" id="1051664"/>
    <lineage>
        <taxon>Eukaryota</taxon>
        <taxon>Metazoa</taxon>
        <taxon>Chordata</taxon>
        <taxon>Craniata</taxon>
        <taxon>Vertebrata</taxon>
        <taxon>Euteleostomi</taxon>
        <taxon>Actinopterygii</taxon>
        <taxon>Neopterygii</taxon>
        <taxon>Teleostei</taxon>
        <taxon>Neoteleostei</taxon>
        <taxon>Acanthomorphata</taxon>
        <taxon>Ovalentaria</taxon>
        <taxon>Atherinomorphae</taxon>
        <taxon>Cyprinodontiformes</taxon>
        <taxon>Nothobranchiidae</taxon>
        <taxon>Nothobranchius</taxon>
    </lineage>
</organism>
<feature type="compositionally biased region" description="Polar residues" evidence="1">
    <location>
        <begin position="57"/>
        <end position="69"/>
    </location>
</feature>
<reference evidence="2" key="1">
    <citation type="submission" date="2016-05" db="EMBL/GenBank/DDBJ databases">
        <authorList>
            <person name="Lavstsen T."/>
            <person name="Jespersen J.S."/>
        </authorList>
    </citation>
    <scope>NUCLEOTIDE SEQUENCE</scope>
    <source>
        <tissue evidence="2">Brain</tissue>
    </source>
</reference>
<proteinExistence type="predicted"/>
<dbReference type="EMBL" id="HADZ01016447">
    <property type="protein sequence ID" value="SBP80388.1"/>
    <property type="molecule type" value="Transcribed_RNA"/>
</dbReference>
<feature type="non-terminal residue" evidence="2">
    <location>
        <position position="1"/>
    </location>
</feature>
<evidence type="ECO:0000256" key="1">
    <source>
        <dbReference type="SAM" id="MobiDB-lite"/>
    </source>
</evidence>
<feature type="region of interest" description="Disordered" evidence="1">
    <location>
        <begin position="29"/>
        <end position="84"/>
    </location>
</feature>
<feature type="compositionally biased region" description="Basic and acidic residues" evidence="1">
    <location>
        <begin position="30"/>
        <end position="50"/>
    </location>
</feature>
<name>A0A1A8CMV0_NOTKA</name>
<evidence type="ECO:0000313" key="2">
    <source>
        <dbReference type="EMBL" id="SBP80388.1"/>
    </source>
</evidence>
<dbReference type="AlphaFoldDB" id="A0A1A8CMV0"/>
<sequence length="84" mass="9737">SEEVQESWMLNFPHEKKICIKQRSVPSVKSEVRKRIRATEKKEKNKRENSDFFPSIPCQNSQVKSQNSEQKVRIDPPPVSGSNP</sequence>
<protein>
    <submittedName>
        <fullName evidence="2">Uncharacterized protein</fullName>
    </submittedName>
</protein>
<feature type="non-terminal residue" evidence="2">
    <location>
        <position position="84"/>
    </location>
</feature>